<comment type="caution">
    <text evidence="1">The sequence shown here is derived from an EMBL/GenBank/DDBJ whole genome shotgun (WGS) entry which is preliminary data.</text>
</comment>
<gene>
    <name evidence="1" type="ORF">BU204_12800</name>
</gene>
<dbReference type="STRING" id="1912961.BU204_12800"/>
<sequence>MVAIGWADVGNLTGSPDLAQILDAVRAKYQFVERESVASYARQLFDFRSTMTPGDLVLLLRRSSPDVAAGHVNGDYQYSRQLPGGYRHIRPVRWAVHDIPRSLIELELRSVPSLLMVHQLDADVDLTRIDELVTKNIRLPATNAATVPEDAGELTPIAHLRANLSYARSLATAGNTLGTLKPQSFDVNDVFRAAWVQAVAGLDHWVRQELRARLRALAEQVGGRKPRRFAELEISLDQVQRVLRDEMSFADAVDEYVTKARGHLAYQQPDRIRDAFSLVTDTANFWNRVATVLRERTDEDKPADGKEVQARLADIVHRRNKIAHEYDEVPNEPGRKRDIDGAAVMRVIDWIDQLCGAILVVVDQDRTGRDLP</sequence>
<name>A0A1Q8CSF1_9PSEU</name>
<dbReference type="AlphaFoldDB" id="A0A1Q8CSF1"/>
<organism evidence="1 2">
    <name type="scientific">Actinophytocola xanthii</name>
    <dbReference type="NCBI Taxonomy" id="1912961"/>
    <lineage>
        <taxon>Bacteria</taxon>
        <taxon>Bacillati</taxon>
        <taxon>Actinomycetota</taxon>
        <taxon>Actinomycetes</taxon>
        <taxon>Pseudonocardiales</taxon>
        <taxon>Pseudonocardiaceae</taxon>
    </lineage>
</organism>
<reference evidence="1 2" key="1">
    <citation type="submission" date="2016-12" db="EMBL/GenBank/DDBJ databases">
        <title>The draft genome sequence of Actinophytocola sp. 11-183.</title>
        <authorList>
            <person name="Wang W."/>
            <person name="Yuan L."/>
        </authorList>
    </citation>
    <scope>NUCLEOTIDE SEQUENCE [LARGE SCALE GENOMIC DNA]</scope>
    <source>
        <strain evidence="1 2">11-183</strain>
    </source>
</reference>
<keyword evidence="2" id="KW-1185">Reference proteome</keyword>
<proteinExistence type="predicted"/>
<evidence type="ECO:0000313" key="2">
    <source>
        <dbReference type="Proteomes" id="UP000185596"/>
    </source>
</evidence>
<evidence type="ECO:0000313" key="1">
    <source>
        <dbReference type="EMBL" id="OLF17260.1"/>
    </source>
</evidence>
<accession>A0A1Q8CSF1</accession>
<dbReference type="Proteomes" id="UP000185596">
    <property type="component" value="Unassembled WGS sequence"/>
</dbReference>
<dbReference type="EMBL" id="MSIE01000019">
    <property type="protein sequence ID" value="OLF17260.1"/>
    <property type="molecule type" value="Genomic_DNA"/>
</dbReference>
<protein>
    <submittedName>
        <fullName evidence="1">Uncharacterized protein</fullName>
    </submittedName>
</protein>